<dbReference type="PANTHER" id="PTHR10217">
    <property type="entry name" value="VOLTAGE AND LIGAND GATED POTASSIUM CHANNEL"/>
    <property type="match status" value="1"/>
</dbReference>
<keyword evidence="1" id="KW-0472">Membrane</keyword>
<evidence type="ECO:0000313" key="4">
    <source>
        <dbReference type="EMBL" id="KXZ55443.1"/>
    </source>
</evidence>
<dbReference type="Proteomes" id="UP000075714">
    <property type="component" value="Unassembled WGS sequence"/>
</dbReference>
<dbReference type="SUPFAM" id="SSF81324">
    <property type="entry name" value="Voltage-gated potassium channels"/>
    <property type="match status" value="1"/>
</dbReference>
<dbReference type="SMART" id="SM00100">
    <property type="entry name" value="cNMP"/>
    <property type="match status" value="1"/>
</dbReference>
<gene>
    <name evidence="4" type="ORF">GPECTOR_3g92</name>
</gene>
<dbReference type="OrthoDB" id="426293at2759"/>
<dbReference type="STRING" id="33097.A0A150H0C2"/>
<dbReference type="PANTHER" id="PTHR10217:SF435">
    <property type="entry name" value="POTASSIUM VOLTAGE-GATED CHANNEL PROTEIN EAG"/>
    <property type="match status" value="1"/>
</dbReference>
<organism evidence="4 5">
    <name type="scientific">Gonium pectorale</name>
    <name type="common">Green alga</name>
    <dbReference type="NCBI Taxonomy" id="33097"/>
    <lineage>
        <taxon>Eukaryota</taxon>
        <taxon>Viridiplantae</taxon>
        <taxon>Chlorophyta</taxon>
        <taxon>core chlorophytes</taxon>
        <taxon>Chlorophyceae</taxon>
        <taxon>CS clade</taxon>
        <taxon>Chlamydomonadales</taxon>
        <taxon>Volvocaceae</taxon>
        <taxon>Gonium</taxon>
    </lineage>
</organism>
<dbReference type="Pfam" id="PF00027">
    <property type="entry name" value="cNMP_binding"/>
    <property type="match status" value="1"/>
</dbReference>
<dbReference type="GO" id="GO:0042391">
    <property type="term" value="P:regulation of membrane potential"/>
    <property type="evidence" value="ECO:0007669"/>
    <property type="project" value="TreeGrafter"/>
</dbReference>
<dbReference type="EMBL" id="LSYV01000004">
    <property type="protein sequence ID" value="KXZ55443.1"/>
    <property type="molecule type" value="Genomic_DNA"/>
</dbReference>
<keyword evidence="1" id="KW-0812">Transmembrane</keyword>
<feature type="chain" id="PRO_5007562395" description="Cyclic nucleotide-binding domain-containing protein" evidence="2">
    <location>
        <begin position="19"/>
        <end position="476"/>
    </location>
</feature>
<comment type="caution">
    <text evidence="4">The sequence shown here is derived from an EMBL/GenBank/DDBJ whole genome shotgun (WGS) entry which is preliminary data.</text>
</comment>
<evidence type="ECO:0000256" key="1">
    <source>
        <dbReference type="SAM" id="Phobius"/>
    </source>
</evidence>
<evidence type="ECO:0000259" key="3">
    <source>
        <dbReference type="PROSITE" id="PS50042"/>
    </source>
</evidence>
<feature type="signal peptide" evidence="2">
    <location>
        <begin position="1"/>
        <end position="18"/>
    </location>
</feature>
<name>A0A150H0C2_GONPE</name>
<evidence type="ECO:0000313" key="5">
    <source>
        <dbReference type="Proteomes" id="UP000075714"/>
    </source>
</evidence>
<dbReference type="InterPro" id="IPR050818">
    <property type="entry name" value="KCNH_animal-type"/>
</dbReference>
<dbReference type="PROSITE" id="PS50042">
    <property type="entry name" value="CNMP_BINDING_3"/>
    <property type="match status" value="1"/>
</dbReference>
<dbReference type="Gene3D" id="1.10.287.70">
    <property type="match status" value="1"/>
</dbReference>
<reference evidence="5" key="1">
    <citation type="journal article" date="2016" name="Nat. Commun.">
        <title>The Gonium pectorale genome demonstrates co-option of cell cycle regulation during the evolution of multicellularity.</title>
        <authorList>
            <person name="Hanschen E.R."/>
            <person name="Marriage T.N."/>
            <person name="Ferris P.J."/>
            <person name="Hamaji T."/>
            <person name="Toyoda A."/>
            <person name="Fujiyama A."/>
            <person name="Neme R."/>
            <person name="Noguchi H."/>
            <person name="Minakuchi Y."/>
            <person name="Suzuki M."/>
            <person name="Kawai-Toyooka H."/>
            <person name="Smith D.R."/>
            <person name="Sparks H."/>
            <person name="Anderson J."/>
            <person name="Bakaric R."/>
            <person name="Luria V."/>
            <person name="Karger A."/>
            <person name="Kirschner M.W."/>
            <person name="Durand P.M."/>
            <person name="Michod R.E."/>
            <person name="Nozaki H."/>
            <person name="Olson B.J."/>
        </authorList>
    </citation>
    <scope>NUCLEOTIDE SEQUENCE [LARGE SCALE GENOMIC DNA]</scope>
    <source>
        <strain evidence="5">NIES-2863</strain>
    </source>
</reference>
<dbReference type="AlphaFoldDB" id="A0A150H0C2"/>
<keyword evidence="5" id="KW-1185">Reference proteome</keyword>
<sequence length="476" mass="53132">MHQTFTVLDWTLVALLSADVVFNFRNAYISSRGELVRDSKLIASKYMRGMFVPDVLAAIPFSLFVTGSGRRYAVWVELIKLIRLRQLVKMLRSNGQHSNAVAMLRLMIYLSLSAHWASCFWHYLSEAVPRLYSAFLLLLGDRPDANNNVERIIVTCLLFMGTLLYAVVMGSMAVLVANMWAIASRHKQRAQQVRDALRYRGVCKGVQDKVGEYFDFLTKFSHPGSEGVSFLQELPVGLHGTVMASMFGPFLAQVQLFTHCEQPFVWRLAQKLRLSLFMTTDVIYELGSVGHDMYIIWKGAVGLVAPDGCMAAVLGDGDHFGELGLMTANTPRPHRAVALRPCDVVMLSRWDLQEAMKDFPDSAALVKERARLRVEDHEAPTNVWAFAMVTWGMQLDDDGAVQGSHIELHNGSQLQSPPPLQHLHAYLSLHNDPPGSGGQVAQPQGPLLRDGFDIQGPGQKAWRCRNTRADIRLVAA</sequence>
<dbReference type="CDD" id="cd00038">
    <property type="entry name" value="CAP_ED"/>
    <property type="match status" value="1"/>
</dbReference>
<dbReference type="Gene3D" id="2.60.120.10">
    <property type="entry name" value="Jelly Rolls"/>
    <property type="match status" value="1"/>
</dbReference>
<evidence type="ECO:0000256" key="2">
    <source>
        <dbReference type="SAM" id="SignalP"/>
    </source>
</evidence>
<keyword evidence="2" id="KW-0732">Signal</keyword>
<protein>
    <recommendedName>
        <fullName evidence="3">Cyclic nucleotide-binding domain-containing protein</fullName>
    </recommendedName>
</protein>
<keyword evidence="1" id="KW-1133">Transmembrane helix</keyword>
<dbReference type="SUPFAM" id="SSF51206">
    <property type="entry name" value="cAMP-binding domain-like"/>
    <property type="match status" value="1"/>
</dbReference>
<accession>A0A150H0C2</accession>
<dbReference type="InterPro" id="IPR018490">
    <property type="entry name" value="cNMP-bd_dom_sf"/>
</dbReference>
<dbReference type="InterPro" id="IPR014710">
    <property type="entry name" value="RmlC-like_jellyroll"/>
</dbReference>
<dbReference type="GO" id="GO:0005886">
    <property type="term" value="C:plasma membrane"/>
    <property type="evidence" value="ECO:0007669"/>
    <property type="project" value="TreeGrafter"/>
</dbReference>
<feature type="transmembrane region" description="Helical" evidence="1">
    <location>
        <begin position="152"/>
        <end position="181"/>
    </location>
</feature>
<dbReference type="GO" id="GO:0005249">
    <property type="term" value="F:voltage-gated potassium channel activity"/>
    <property type="evidence" value="ECO:0007669"/>
    <property type="project" value="TreeGrafter"/>
</dbReference>
<feature type="domain" description="Cyclic nucleotide-binding" evidence="3">
    <location>
        <begin position="256"/>
        <end position="356"/>
    </location>
</feature>
<proteinExistence type="predicted"/>
<dbReference type="InterPro" id="IPR000595">
    <property type="entry name" value="cNMP-bd_dom"/>
</dbReference>